<keyword evidence="1" id="KW-0812">Transmembrane</keyword>
<keyword evidence="1" id="KW-1133">Transmembrane helix</keyword>
<feature type="transmembrane region" description="Helical" evidence="1">
    <location>
        <begin position="556"/>
        <end position="573"/>
    </location>
</feature>
<organism evidence="3 4">
    <name type="scientific">Pinibacter soli</name>
    <dbReference type="NCBI Taxonomy" id="3044211"/>
    <lineage>
        <taxon>Bacteria</taxon>
        <taxon>Pseudomonadati</taxon>
        <taxon>Bacteroidota</taxon>
        <taxon>Chitinophagia</taxon>
        <taxon>Chitinophagales</taxon>
        <taxon>Chitinophagaceae</taxon>
        <taxon>Pinibacter</taxon>
    </lineage>
</organism>
<dbReference type="InterPro" id="IPR006652">
    <property type="entry name" value="Kelch_1"/>
</dbReference>
<reference evidence="3 4" key="1">
    <citation type="submission" date="2023-05" db="EMBL/GenBank/DDBJ databases">
        <title>Genome sequence of Pinibacter sp. MAH-24.</title>
        <authorList>
            <person name="Huq M.A."/>
        </authorList>
    </citation>
    <scope>NUCLEOTIDE SEQUENCE [LARGE SCALE GENOMIC DNA]</scope>
    <source>
        <strain evidence="3 4">MAH-24</strain>
    </source>
</reference>
<gene>
    <name evidence="3" type="ORF">QJ048_16220</name>
</gene>
<dbReference type="Proteomes" id="UP001226434">
    <property type="component" value="Unassembled WGS sequence"/>
</dbReference>
<dbReference type="SUPFAM" id="SSF117281">
    <property type="entry name" value="Kelch motif"/>
    <property type="match status" value="1"/>
</dbReference>
<dbReference type="PANTHER" id="PTHR35807">
    <property type="entry name" value="TRANSCRIPTIONAL REGULATOR REDD-RELATED"/>
    <property type="match status" value="1"/>
</dbReference>
<comment type="caution">
    <text evidence="3">The sequence shown here is derived from an EMBL/GenBank/DDBJ whole genome shotgun (WGS) entry which is preliminary data.</text>
</comment>
<sequence length="853" mass="98098">MMRNIFCFALAFLLLNVTGFSQSYGLTFNSHEVVLEKRTALDLSPEDSICFSKNFDLNFDIKFLPNHETYFGYVLRIITHDNQNIDLIYNQRSSDFRVIIGESLSGISFFIDSMHLYKQWSNIDLKFDLAAHTIELLVNGKSVGKSNVPFAANCYKFLWGANDFQKFKTRDIPPMQVKDIKLSEQGKLLHYWPLDEIDGDVCNDKNGNKQAKVTNPVWIKPKHQKWEMAASFTINGFANVGYDPVQDRLFIGGNDSVGIYQLKGDRGIVQWTPNAKHQNLLVGNQAIYDSTTKKIYDIYVDKQQVFGYDFDQRQWNGTFAAGPLTEFWHANKFISPVDGSLYVVGGYGQLRYKNEVLRYNFATQQWDSVKAKGDYFPPRYLSALGVDKNANVAYIIGGYGSQTGDQMLDPKNYYDLYRFDIKTSTFKKVYNFKPFGSQFAFANSLVIGPGKDDFYGLIFPNNDRFNSALQLVKGSLTDSTLHLVADSIPYSFHDIESYADLYYSPISNKLIAVTMLYSKEEVKDKNTIVKIFTLNFPPQAADSNVFVTAIKKQNRYWLIIPALIAAGIIIYLLRKKKAQPEKNETASTPAQSEKEEVFQPIFTNAFSPNSNEKQFKSSIFLFGHFQVYDKEGNDITRLFTPLLKELFLIILIYTVKDGRGISSEGLDEILWHDKSAKDAKNNRSVNIAKLKVILEKIGTCVINKEAGYWQFQTPDDSIYIDYKRFTQLRYAAEHAQEYIHPLAEVVRRGPFLSQTEYNWLDNVKSEVSNSVIDLCLNYIKNQNITKDPEFIIELTHYVFYFDQLNEDALTYKCKSLIQLKRHTLANNTYLKFVKDYKDIYGEEFDKSFHDVIN</sequence>
<evidence type="ECO:0000256" key="2">
    <source>
        <dbReference type="SAM" id="SignalP"/>
    </source>
</evidence>
<keyword evidence="1" id="KW-0472">Membrane</keyword>
<evidence type="ECO:0000313" key="4">
    <source>
        <dbReference type="Proteomes" id="UP001226434"/>
    </source>
</evidence>
<dbReference type="PANTHER" id="PTHR35807:SF1">
    <property type="entry name" value="TRANSCRIPTIONAL REGULATOR REDD"/>
    <property type="match status" value="1"/>
</dbReference>
<dbReference type="Pfam" id="PF01344">
    <property type="entry name" value="Kelch_1"/>
    <property type="match status" value="1"/>
</dbReference>
<dbReference type="Gene3D" id="2.120.10.80">
    <property type="entry name" value="Kelch-type beta propeller"/>
    <property type="match status" value="1"/>
</dbReference>
<protein>
    <submittedName>
        <fullName evidence="3">Kelch repeat-containing protein</fullName>
    </submittedName>
</protein>
<dbReference type="InterPro" id="IPR015915">
    <property type="entry name" value="Kelch-typ_b-propeller"/>
</dbReference>
<dbReference type="EMBL" id="JASBRG010000007">
    <property type="protein sequence ID" value="MDI3321342.1"/>
    <property type="molecule type" value="Genomic_DNA"/>
</dbReference>
<feature type="signal peptide" evidence="2">
    <location>
        <begin position="1"/>
        <end position="23"/>
    </location>
</feature>
<name>A0ABT6RFK3_9BACT</name>
<evidence type="ECO:0000313" key="3">
    <source>
        <dbReference type="EMBL" id="MDI3321342.1"/>
    </source>
</evidence>
<keyword evidence="2" id="KW-0732">Signal</keyword>
<dbReference type="RefSeq" id="WP_282335453.1">
    <property type="nucleotide sequence ID" value="NZ_JASBRG010000007.1"/>
</dbReference>
<feature type="chain" id="PRO_5046665514" evidence="2">
    <location>
        <begin position="24"/>
        <end position="853"/>
    </location>
</feature>
<proteinExistence type="predicted"/>
<keyword evidence="4" id="KW-1185">Reference proteome</keyword>
<dbReference type="InterPro" id="IPR051677">
    <property type="entry name" value="AfsR-DnrI-RedD_regulator"/>
</dbReference>
<accession>A0ABT6RFK3</accession>
<evidence type="ECO:0000256" key="1">
    <source>
        <dbReference type="SAM" id="Phobius"/>
    </source>
</evidence>